<dbReference type="EMBL" id="BAABME010012235">
    <property type="protein sequence ID" value="GAA0184879.1"/>
    <property type="molecule type" value="Genomic_DNA"/>
</dbReference>
<reference evidence="2 3" key="1">
    <citation type="submission" date="2024-01" db="EMBL/GenBank/DDBJ databases">
        <title>The complete chloroplast genome sequence of Lithospermum erythrorhizon: insights into the phylogenetic relationship among Boraginaceae species and the maternal lineages of purple gromwells.</title>
        <authorList>
            <person name="Okada T."/>
            <person name="Watanabe K."/>
        </authorList>
    </citation>
    <scope>NUCLEOTIDE SEQUENCE [LARGE SCALE GENOMIC DNA]</scope>
</reference>
<evidence type="ECO:0000313" key="2">
    <source>
        <dbReference type="EMBL" id="GAA0184879.1"/>
    </source>
</evidence>
<feature type="region of interest" description="Disordered" evidence="1">
    <location>
        <begin position="26"/>
        <end position="46"/>
    </location>
</feature>
<name>A0AAV3RWQ4_LITER</name>
<accession>A0AAV3RWQ4</accession>
<sequence length="139" mass="16134">MMKPKAYDLLVKVFYNATKDVTMGKSTPEIKTHGPNKTQEKLQRKGYPIKSSTVGLEYTPKPPLCVMIKRMANYHIAEAGQELWIYPKTTTRRTVFQRLGTTTRDSIQHVSIFQRLGEDRSRGYDEPLYHQKKRCKQAL</sequence>
<evidence type="ECO:0000256" key="1">
    <source>
        <dbReference type="SAM" id="MobiDB-lite"/>
    </source>
</evidence>
<gene>
    <name evidence="2" type="ORF">LIER_32167</name>
</gene>
<dbReference type="AlphaFoldDB" id="A0AAV3RWQ4"/>
<dbReference type="Proteomes" id="UP001454036">
    <property type="component" value="Unassembled WGS sequence"/>
</dbReference>
<evidence type="ECO:0000313" key="3">
    <source>
        <dbReference type="Proteomes" id="UP001454036"/>
    </source>
</evidence>
<protein>
    <submittedName>
        <fullName evidence="2">Uncharacterized protein</fullName>
    </submittedName>
</protein>
<comment type="caution">
    <text evidence="2">The sequence shown here is derived from an EMBL/GenBank/DDBJ whole genome shotgun (WGS) entry which is preliminary data.</text>
</comment>
<feature type="compositionally biased region" description="Basic and acidic residues" evidence="1">
    <location>
        <begin position="28"/>
        <end position="43"/>
    </location>
</feature>
<keyword evidence="3" id="KW-1185">Reference proteome</keyword>
<organism evidence="2 3">
    <name type="scientific">Lithospermum erythrorhizon</name>
    <name type="common">Purple gromwell</name>
    <name type="synonym">Lithospermum officinale var. erythrorhizon</name>
    <dbReference type="NCBI Taxonomy" id="34254"/>
    <lineage>
        <taxon>Eukaryota</taxon>
        <taxon>Viridiplantae</taxon>
        <taxon>Streptophyta</taxon>
        <taxon>Embryophyta</taxon>
        <taxon>Tracheophyta</taxon>
        <taxon>Spermatophyta</taxon>
        <taxon>Magnoliopsida</taxon>
        <taxon>eudicotyledons</taxon>
        <taxon>Gunneridae</taxon>
        <taxon>Pentapetalae</taxon>
        <taxon>asterids</taxon>
        <taxon>lamiids</taxon>
        <taxon>Boraginales</taxon>
        <taxon>Boraginaceae</taxon>
        <taxon>Boraginoideae</taxon>
        <taxon>Lithospermeae</taxon>
        <taxon>Lithospermum</taxon>
    </lineage>
</organism>
<proteinExistence type="predicted"/>